<dbReference type="EMBL" id="VFIY01000010">
    <property type="protein sequence ID" value="TPD59745.1"/>
    <property type="molecule type" value="Genomic_DNA"/>
</dbReference>
<feature type="compositionally biased region" description="Polar residues" evidence="1">
    <location>
        <begin position="33"/>
        <end position="45"/>
    </location>
</feature>
<dbReference type="Proteomes" id="UP000319148">
    <property type="component" value="Unassembled WGS sequence"/>
</dbReference>
<feature type="compositionally biased region" description="Basic and acidic residues" evidence="1">
    <location>
        <begin position="149"/>
        <end position="160"/>
    </location>
</feature>
<proteinExistence type="predicted"/>
<accession>A0A501PHS6</accession>
<sequence>MIGSVSPVQTAIYHAPHAGDGAHAVAAEPSDKPSATSNAIDQQALSEEEKAKVEELRKVDREIRAHEQAHKAAGGRYAGSASFEYQTGPDGKRYAVSGEVPINAAPVEGDPEATVEKMDQIVSAALAPAEPSAQDRKVAAQARAAKNKAQAERSAQKVEESQAALGPQGGRGQVTAQQPVPEVSAYQTADTLVVSGIRSEISFAV</sequence>
<evidence type="ECO:0000256" key="1">
    <source>
        <dbReference type="SAM" id="MobiDB-lite"/>
    </source>
</evidence>
<gene>
    <name evidence="2" type="ORF">FIV46_09645</name>
</gene>
<comment type="caution">
    <text evidence="2">The sequence shown here is derived from an EMBL/GenBank/DDBJ whole genome shotgun (WGS) entry which is preliminary data.</text>
</comment>
<feature type="compositionally biased region" description="Low complexity" evidence="1">
    <location>
        <begin position="139"/>
        <end position="148"/>
    </location>
</feature>
<dbReference type="RefSeq" id="WP_139940717.1">
    <property type="nucleotide sequence ID" value="NZ_JBHSYP010000006.1"/>
</dbReference>
<dbReference type="OrthoDB" id="9812722at2"/>
<evidence type="ECO:0000313" key="3">
    <source>
        <dbReference type="Proteomes" id="UP000319148"/>
    </source>
</evidence>
<dbReference type="AlphaFoldDB" id="A0A501PHS6"/>
<organism evidence="2 3">
    <name type="scientific">Emcibacter nanhaiensis</name>
    <dbReference type="NCBI Taxonomy" id="1505037"/>
    <lineage>
        <taxon>Bacteria</taxon>
        <taxon>Pseudomonadati</taxon>
        <taxon>Pseudomonadota</taxon>
        <taxon>Alphaproteobacteria</taxon>
        <taxon>Emcibacterales</taxon>
        <taxon>Emcibacteraceae</taxon>
        <taxon>Emcibacter</taxon>
    </lineage>
</organism>
<dbReference type="InterPro" id="IPR021973">
    <property type="entry name" value="SprA-related"/>
</dbReference>
<name>A0A501PHS6_9PROT</name>
<reference evidence="3" key="1">
    <citation type="submission" date="2019-06" db="EMBL/GenBank/DDBJ databases">
        <title>The complete genome of Emcibacter congregatus ZYLT.</title>
        <authorList>
            <person name="Zhao Z."/>
        </authorList>
    </citation>
    <scope>NUCLEOTIDE SEQUENCE [LARGE SCALE GENOMIC DNA]</scope>
    <source>
        <strain evidence="3">MCCC 1A06723</strain>
    </source>
</reference>
<keyword evidence="3" id="KW-1185">Reference proteome</keyword>
<feature type="region of interest" description="Disordered" evidence="1">
    <location>
        <begin position="1"/>
        <end position="53"/>
    </location>
</feature>
<protein>
    <recommendedName>
        <fullName evidence="4">Catalase</fullName>
    </recommendedName>
</protein>
<evidence type="ECO:0008006" key="4">
    <source>
        <dbReference type="Google" id="ProtNLM"/>
    </source>
</evidence>
<evidence type="ECO:0000313" key="2">
    <source>
        <dbReference type="EMBL" id="TPD59745.1"/>
    </source>
</evidence>
<feature type="region of interest" description="Disordered" evidence="1">
    <location>
        <begin position="127"/>
        <end position="178"/>
    </location>
</feature>
<dbReference type="Pfam" id="PF12118">
    <property type="entry name" value="SprA-related"/>
    <property type="match status" value="1"/>
</dbReference>